<dbReference type="PANTHER" id="PTHR36681:SF3">
    <property type="entry name" value="NUCLEAR GTPASE, GERMINAL CENTER-ASSOCIATED, TANDEM DUPLICATE 3"/>
    <property type="match status" value="1"/>
</dbReference>
<dbReference type="InterPro" id="IPR056024">
    <property type="entry name" value="DUF7605"/>
</dbReference>
<dbReference type="Pfam" id="PF00350">
    <property type="entry name" value="Dynamin_N"/>
    <property type="match status" value="1"/>
</dbReference>
<sequence length="1135" mass="126305">MTGTSVHFKLDGLPIEDATLMRDLGAESQQNIIVLTSHEDSSVSAASSQARNPLQPIDNNQLPTQSNPLYAHRDKPIIKAEQLQDGALSQNESNNLLPHPMESVKPEIEADTTRSEAEVQDAAPNVDLKNTRLQKLIEEAHPEELEKEVKSSQAFLKALKKPLEAKIGQLEDIKHWVAQISNLQEHKVDTPTIIGVVGNTGAGKSSVINAMLDEERLVPTNCMRACTAVVTEISYNSSEDPSAKYRGEIEFIEPADWEKDLKLSLSELKDDNGGISREVYNADSEAGIAYAKVRAVYPQKTKEELASSSVEELMSDPAVRNVLGTTKKVERPEPLSFYKALQHYVDSKEKSTETKKKKEKEKGEKKKQEVWPLIKVVRIFTKASALSTGAIVVDLPGVHDSNAARAAVAADYLKQCTGLWIVAPSKIHRSHIFLFGCFVKPPKSGLWVIAVPINLLSRKKADRPFAVGRAVDDKSAKSLLGESFRRQLKYDGIYSRVTFICSKTDDISITEAADSLGLEDEMAADWERMDAIDKSLATLKQNIKDLGESRAVYGAVINDADDAMEVWEKLQEQAERGETVWAPTDASKKRKRSAEPKESRKKSKTSQASDSGDDDDFIDDDDEESEAAEESDSPEDEDATSEKGDPLTLGAIEARIDEFKETKKKARRERSEIDVKVKDLKKQLADLDTTRSEIETAMSAVCIDGRNKYSKGAIQTDFAAGIKELDQENAQEEDEANFNPDEDLRDYEEGRASNCRRFLTDFSQLLNSLSLWSSDDGTGLKLSSEKLAAEAQFLKSRLARLDKNLELGVSECLREMKQTLAENIFENFDHVVQQAVDEATSTATRWGDRHMGGFYWATYKALCRRNGVFTNGKGPHDLNAQLTEPVIRGLASNWEKAFARRLPSVLQSFSKKSKSLLLAFHKEIEVRCMKQGVGVAGLAMLGQQLRNYEGTFVNLTHEMVELINNLQREANREFTPVIANTLASAYEFCTAESGAGQYVRMKTHMTSHVDDNRTAMFTQSTEEVKDRLIKMCRAVEERMANKSDEVWSAMNRDYTQVISGTQLPAGQRMPKWERQLRGEVTRIIEDRAKAIEEADKEEHKVPASESETDAVKGEPSSKDVAPSVVVASAGNMDMT</sequence>
<evidence type="ECO:0000256" key="1">
    <source>
        <dbReference type="SAM" id="Coils"/>
    </source>
</evidence>
<evidence type="ECO:0000259" key="3">
    <source>
        <dbReference type="Pfam" id="PF00350"/>
    </source>
</evidence>
<reference evidence="5 6" key="1">
    <citation type="submission" date="2018-05" db="EMBL/GenBank/DDBJ databases">
        <title>Whole genome sequencing for identification of molecular markers to develop diagnostic detection tools for the regulated plant pathogen Lachnellula willkommii.</title>
        <authorList>
            <person name="Giroux E."/>
            <person name="Bilodeau G."/>
        </authorList>
    </citation>
    <scope>NUCLEOTIDE SEQUENCE [LARGE SCALE GENOMIC DNA]</scope>
    <source>
        <strain evidence="5 6">CBS 625.97</strain>
    </source>
</reference>
<dbReference type="InterPro" id="IPR045063">
    <property type="entry name" value="Dynamin_N"/>
</dbReference>
<dbReference type="EMBL" id="QGMG01000665">
    <property type="protein sequence ID" value="TVY52162.1"/>
    <property type="molecule type" value="Genomic_DNA"/>
</dbReference>
<protein>
    <submittedName>
        <fullName evidence="5">Nuclear GTPase SLIP-GC</fullName>
    </submittedName>
</protein>
<dbReference type="InterPro" id="IPR027417">
    <property type="entry name" value="P-loop_NTPase"/>
</dbReference>
<dbReference type="Proteomes" id="UP000481288">
    <property type="component" value="Unassembled WGS sequence"/>
</dbReference>
<evidence type="ECO:0000259" key="4">
    <source>
        <dbReference type="Pfam" id="PF24564"/>
    </source>
</evidence>
<feature type="compositionally biased region" description="Basic and acidic residues" evidence="2">
    <location>
        <begin position="1092"/>
        <end position="1102"/>
    </location>
</feature>
<keyword evidence="1" id="KW-0175">Coiled coil</keyword>
<dbReference type="PANTHER" id="PTHR36681">
    <property type="entry name" value="NUCLEAR GTPASE, GERMINAL CENTER-ASSOCIATED, TANDEM DUPLICATE 3"/>
    <property type="match status" value="1"/>
</dbReference>
<keyword evidence="6" id="KW-1185">Reference proteome</keyword>
<feature type="region of interest" description="Disordered" evidence="2">
    <location>
        <begin position="573"/>
        <end position="649"/>
    </location>
</feature>
<evidence type="ECO:0000313" key="5">
    <source>
        <dbReference type="EMBL" id="TVY52162.1"/>
    </source>
</evidence>
<name>A0A7D8UPK3_9HELO</name>
<proteinExistence type="predicted"/>
<organism evidence="5 6">
    <name type="scientific">Lachnellula cervina</name>
    <dbReference type="NCBI Taxonomy" id="1316786"/>
    <lineage>
        <taxon>Eukaryota</taxon>
        <taxon>Fungi</taxon>
        <taxon>Dikarya</taxon>
        <taxon>Ascomycota</taxon>
        <taxon>Pezizomycotina</taxon>
        <taxon>Leotiomycetes</taxon>
        <taxon>Helotiales</taxon>
        <taxon>Lachnaceae</taxon>
        <taxon>Lachnellula</taxon>
    </lineage>
</organism>
<dbReference type="Pfam" id="PF24564">
    <property type="entry name" value="DUF7605"/>
    <property type="match status" value="1"/>
</dbReference>
<comment type="caution">
    <text evidence="5">The sequence shown here is derived from an EMBL/GenBank/DDBJ whole genome shotgun (WGS) entry which is preliminary data.</text>
</comment>
<accession>A0A7D8UPK3</accession>
<dbReference type="OrthoDB" id="3598281at2759"/>
<dbReference type="AlphaFoldDB" id="A0A7D8UPK3"/>
<feature type="coiled-coil region" evidence="1">
    <location>
        <begin position="649"/>
        <end position="697"/>
    </location>
</feature>
<evidence type="ECO:0000256" key="2">
    <source>
        <dbReference type="SAM" id="MobiDB-lite"/>
    </source>
</evidence>
<gene>
    <name evidence="5" type="primary">NUGGC</name>
    <name evidence="5" type="ORF">LCER1_G006790</name>
</gene>
<feature type="region of interest" description="Disordered" evidence="2">
    <location>
        <begin position="1092"/>
        <end position="1135"/>
    </location>
</feature>
<feature type="domain" description="Dynamin N-terminal" evidence="3">
    <location>
        <begin position="194"/>
        <end position="424"/>
    </location>
</feature>
<evidence type="ECO:0000313" key="6">
    <source>
        <dbReference type="Proteomes" id="UP000481288"/>
    </source>
</evidence>
<feature type="domain" description="DUF7605" evidence="4">
    <location>
        <begin position="849"/>
        <end position="1013"/>
    </location>
</feature>
<dbReference type="SUPFAM" id="SSF52540">
    <property type="entry name" value="P-loop containing nucleoside triphosphate hydrolases"/>
    <property type="match status" value="1"/>
</dbReference>
<feature type="compositionally biased region" description="Acidic residues" evidence="2">
    <location>
        <begin position="611"/>
        <end position="639"/>
    </location>
</feature>
<dbReference type="Gene3D" id="3.40.50.300">
    <property type="entry name" value="P-loop containing nucleotide triphosphate hydrolases"/>
    <property type="match status" value="1"/>
</dbReference>